<keyword evidence="3" id="KW-1185">Reference proteome</keyword>
<sequence>MNNKKLKYILAALLTVLLVFGISGKHDDAPTSQNVADAATKVPGKGSPSATPIGLFGIYMNTGFSLQPTDQYTYVDNPKTLTTATAHSVLDILNVLGNDHFQWYQSTNNGVTWTPVTNGKTANLTVTPTQTGTVYYQQSFEYYLIPPVFLHSYYYSNVVAVQTLPDPINATALNVTTDDNYLYNNQSTSATTHAHATPTPANSTGTLQWSIDNNNLATIDPTTGEITANTKGLSGTVKVTGTMINYKADPVTASTNVEIGGGLNDQTVDQGKTATFNIKGNFGATPDSIVWHKVDTNNKDTVISSGTSSSYTTPATTVADSGTKYYAVIKATVDGHLNTITTNKANLNVNVDRTPKVIISSKMENLTNNDGNTDHELTNVMAGDQAKISGTINDENADSNLANGTFSLTMPGDISNTTLYIDGKEYNYGMPVPDGNGNAAITAKNIDFTSQKQHTFELDFTSNTATNKQFTTTAQLSGKDSSGNALDTYNGEGLTLDFIDGLLHADANNVNFGTLTYGDVGDQVNGTIDGNYLLNVTDNRRDKNAQVITLRQNAPFNNGSHDLAAILSFDNNGEMTQLNTADQQISSTQDDVSVPSIGPNNSQTLKLQLSNAAIQVGNYTTTLDWTITSAP</sequence>
<evidence type="ECO:0000313" key="3">
    <source>
        <dbReference type="Proteomes" id="UP000036106"/>
    </source>
</evidence>
<accession>A0A0H4QLW1</accession>
<dbReference type="Gene3D" id="2.60.40.1080">
    <property type="match status" value="1"/>
</dbReference>
<feature type="signal peptide" evidence="1">
    <location>
        <begin position="1"/>
        <end position="25"/>
    </location>
</feature>
<dbReference type="Proteomes" id="UP000036106">
    <property type="component" value="Chromosome"/>
</dbReference>
<name>A0A0H4QLW1_9LACO</name>
<evidence type="ECO:0008006" key="4">
    <source>
        <dbReference type="Google" id="ProtNLM"/>
    </source>
</evidence>
<dbReference type="STRING" id="1007676.ABM34_11550"/>
<feature type="chain" id="PRO_5038813920" description="BIG2 domain-containing protein" evidence="1">
    <location>
        <begin position="26"/>
        <end position="631"/>
    </location>
</feature>
<dbReference type="AlphaFoldDB" id="A0A0H4QLW1"/>
<reference evidence="3" key="1">
    <citation type="submission" date="2015-07" db="EMBL/GenBank/DDBJ databases">
        <title>Lactobacillus ginsenosidimutans/EMML 3141/ whole genome sequencing.</title>
        <authorList>
            <person name="Kim M.K."/>
            <person name="Im W.-T."/>
            <person name="Srinivasan S."/>
            <person name="Lee J.-J."/>
        </authorList>
    </citation>
    <scope>NUCLEOTIDE SEQUENCE [LARGE SCALE GENOMIC DNA]</scope>
    <source>
        <strain evidence="3">EMML 3041</strain>
    </source>
</reference>
<dbReference type="EMBL" id="CP012034">
    <property type="protein sequence ID" value="AKP68106.1"/>
    <property type="molecule type" value="Genomic_DNA"/>
</dbReference>
<organism evidence="2 3">
    <name type="scientific">Companilactobacillus ginsenosidimutans</name>
    <dbReference type="NCBI Taxonomy" id="1007676"/>
    <lineage>
        <taxon>Bacteria</taxon>
        <taxon>Bacillati</taxon>
        <taxon>Bacillota</taxon>
        <taxon>Bacilli</taxon>
        <taxon>Lactobacillales</taxon>
        <taxon>Lactobacillaceae</taxon>
        <taxon>Companilactobacillus</taxon>
    </lineage>
</organism>
<proteinExistence type="predicted"/>
<dbReference type="PATRIC" id="fig|1007676.4.peg.2335"/>
<protein>
    <recommendedName>
        <fullName evidence="4">BIG2 domain-containing protein</fullName>
    </recommendedName>
</protein>
<keyword evidence="1" id="KW-0732">Signal</keyword>
<evidence type="ECO:0000256" key="1">
    <source>
        <dbReference type="SAM" id="SignalP"/>
    </source>
</evidence>
<gene>
    <name evidence="2" type="ORF">ABM34_11550</name>
</gene>
<evidence type="ECO:0000313" key="2">
    <source>
        <dbReference type="EMBL" id="AKP68106.1"/>
    </source>
</evidence>
<dbReference type="KEGG" id="lgn:ABM34_11550"/>